<accession>A0A0J1AU28</accession>
<dbReference type="PANTHER" id="PTHR22765">
    <property type="entry name" value="RING FINGER AND PROTEASE ASSOCIATED DOMAIN-CONTAINING"/>
    <property type="match status" value="1"/>
</dbReference>
<dbReference type="GO" id="GO:0061630">
    <property type="term" value="F:ubiquitin protein ligase activity"/>
    <property type="evidence" value="ECO:0007669"/>
    <property type="project" value="TreeGrafter"/>
</dbReference>
<feature type="signal peptide" evidence="4">
    <location>
        <begin position="1"/>
        <end position="18"/>
    </location>
</feature>
<dbReference type="Proteomes" id="UP000053611">
    <property type="component" value="Unassembled WGS sequence"/>
</dbReference>
<feature type="region of interest" description="Disordered" evidence="2">
    <location>
        <begin position="156"/>
        <end position="179"/>
    </location>
</feature>
<dbReference type="PANTHER" id="PTHR22765:SF434">
    <property type="entry name" value="GB|AAD18119.1-RELATED"/>
    <property type="match status" value="1"/>
</dbReference>
<dbReference type="InterPro" id="IPR013083">
    <property type="entry name" value="Znf_RING/FYVE/PHD"/>
</dbReference>
<dbReference type="RefSeq" id="XP_018275305.1">
    <property type="nucleotide sequence ID" value="XM_018424896.1"/>
</dbReference>
<dbReference type="InterPro" id="IPR051826">
    <property type="entry name" value="E3_ubiquitin-ligase_domain"/>
</dbReference>
<evidence type="ECO:0000256" key="2">
    <source>
        <dbReference type="SAM" id="MobiDB-lite"/>
    </source>
</evidence>
<name>A0A0J1AU28_9TREE</name>
<keyword evidence="3" id="KW-1133">Transmembrane helix</keyword>
<feature type="chain" id="PRO_5005247671" description="RING-type domain-containing protein" evidence="4">
    <location>
        <begin position="19"/>
        <end position="286"/>
    </location>
</feature>
<dbReference type="SMART" id="SM00184">
    <property type="entry name" value="RING"/>
    <property type="match status" value="1"/>
</dbReference>
<keyword evidence="3" id="KW-0472">Membrane</keyword>
<keyword evidence="1" id="KW-0863">Zinc-finger</keyword>
<feature type="region of interest" description="Disordered" evidence="2">
    <location>
        <begin position="259"/>
        <end position="286"/>
    </location>
</feature>
<keyword evidence="1" id="KW-0479">Metal-binding</keyword>
<dbReference type="STRING" id="879819.A0A0J1AU28"/>
<dbReference type="PROSITE" id="PS50089">
    <property type="entry name" value="ZF_RING_2"/>
    <property type="match status" value="1"/>
</dbReference>
<evidence type="ECO:0000259" key="5">
    <source>
        <dbReference type="PROSITE" id="PS50089"/>
    </source>
</evidence>
<organism evidence="6 7">
    <name type="scientific">Cutaneotrichosporon oleaginosum</name>
    <dbReference type="NCBI Taxonomy" id="879819"/>
    <lineage>
        <taxon>Eukaryota</taxon>
        <taxon>Fungi</taxon>
        <taxon>Dikarya</taxon>
        <taxon>Basidiomycota</taxon>
        <taxon>Agaricomycotina</taxon>
        <taxon>Tremellomycetes</taxon>
        <taxon>Trichosporonales</taxon>
        <taxon>Trichosporonaceae</taxon>
        <taxon>Cutaneotrichosporon</taxon>
    </lineage>
</organism>
<dbReference type="SUPFAM" id="SSF57850">
    <property type="entry name" value="RING/U-box"/>
    <property type="match status" value="1"/>
</dbReference>
<feature type="transmembrane region" description="Helical" evidence="3">
    <location>
        <begin position="34"/>
        <end position="56"/>
    </location>
</feature>
<keyword evidence="3" id="KW-0812">Transmembrane</keyword>
<dbReference type="OrthoDB" id="2623028at2759"/>
<evidence type="ECO:0000256" key="4">
    <source>
        <dbReference type="SAM" id="SignalP"/>
    </source>
</evidence>
<dbReference type="EMBL" id="KQ087282">
    <property type="protein sequence ID" value="KLT38814.1"/>
    <property type="molecule type" value="Genomic_DNA"/>
</dbReference>
<evidence type="ECO:0000256" key="1">
    <source>
        <dbReference type="PROSITE-ProRule" id="PRU00175"/>
    </source>
</evidence>
<gene>
    <name evidence="6" type="ORF">CC85DRAFT_294197</name>
</gene>
<dbReference type="GeneID" id="28985499"/>
<feature type="domain" description="RING-type" evidence="5">
    <location>
        <begin position="196"/>
        <end position="249"/>
    </location>
</feature>
<dbReference type="GO" id="GO:0008270">
    <property type="term" value="F:zinc ion binding"/>
    <property type="evidence" value="ECO:0007669"/>
    <property type="project" value="UniProtKB-KW"/>
</dbReference>
<dbReference type="GO" id="GO:0006511">
    <property type="term" value="P:ubiquitin-dependent protein catabolic process"/>
    <property type="evidence" value="ECO:0007669"/>
    <property type="project" value="TreeGrafter"/>
</dbReference>
<keyword evidence="4" id="KW-0732">Signal</keyword>
<dbReference type="Gene3D" id="3.30.40.10">
    <property type="entry name" value="Zinc/RING finger domain, C3HC4 (zinc finger)"/>
    <property type="match status" value="1"/>
</dbReference>
<protein>
    <recommendedName>
        <fullName evidence="5">RING-type domain-containing protein</fullName>
    </recommendedName>
</protein>
<reference evidence="6 7" key="1">
    <citation type="submission" date="2015-03" db="EMBL/GenBank/DDBJ databases">
        <title>Genomics and transcriptomics of the oil-accumulating basidiomycete yeast T. oleaginosus allow insights into substrate utilization and the diverse evolutionary trajectories of mating systems in fungi.</title>
        <authorList>
            <consortium name="DOE Joint Genome Institute"/>
            <person name="Kourist R."/>
            <person name="Kracht O."/>
            <person name="Bracharz F."/>
            <person name="Lipzen A."/>
            <person name="Nolan M."/>
            <person name="Ohm R."/>
            <person name="Grigoriev I."/>
            <person name="Sun S."/>
            <person name="Heitman J."/>
            <person name="Bruck T."/>
            <person name="Nowrousian M."/>
        </authorList>
    </citation>
    <scope>NUCLEOTIDE SEQUENCE [LARGE SCALE GENOMIC DNA]</scope>
    <source>
        <strain evidence="6 7">IBC0246</strain>
    </source>
</reference>
<sequence>MTIVHFVLWLIGSAVCFAQLPTVNEENCYDSAPLLWWPLMLTTIIFGWLHAVYYALVVVGASIILVVSGIYLILAHFMGWPVRPILGMHRPRTPQPETLTEDDLKACPIVAYIPDPNEPLPEPSIYAPSKAGSINEGTSSQGVASAMLKKAMGIDAEKSAPPSPEEPKGQPVAPGEADPARLGLPGVVLSAHQVTCAICQSSFLPPREVFGKEMYLVERLRQLPCKHVFHVECVDNWLVNHSGICPYCSQNVKDMIETKKAEAEDASPSGGAAGGAAPHRRGEGEV</sequence>
<dbReference type="AlphaFoldDB" id="A0A0J1AU28"/>
<evidence type="ECO:0000313" key="7">
    <source>
        <dbReference type="Proteomes" id="UP000053611"/>
    </source>
</evidence>
<feature type="transmembrane region" description="Helical" evidence="3">
    <location>
        <begin position="63"/>
        <end position="82"/>
    </location>
</feature>
<evidence type="ECO:0000256" key="3">
    <source>
        <dbReference type="SAM" id="Phobius"/>
    </source>
</evidence>
<evidence type="ECO:0000313" key="6">
    <source>
        <dbReference type="EMBL" id="KLT38814.1"/>
    </source>
</evidence>
<proteinExistence type="predicted"/>
<dbReference type="InterPro" id="IPR001841">
    <property type="entry name" value="Znf_RING"/>
</dbReference>
<keyword evidence="1" id="KW-0862">Zinc</keyword>
<keyword evidence="7" id="KW-1185">Reference proteome</keyword>
<dbReference type="Pfam" id="PF13639">
    <property type="entry name" value="zf-RING_2"/>
    <property type="match status" value="1"/>
</dbReference>